<feature type="transmembrane region" description="Helical" evidence="1">
    <location>
        <begin position="342"/>
        <end position="360"/>
    </location>
</feature>
<evidence type="ECO:0000313" key="3">
    <source>
        <dbReference type="Proteomes" id="UP001165090"/>
    </source>
</evidence>
<feature type="transmembrane region" description="Helical" evidence="1">
    <location>
        <begin position="306"/>
        <end position="322"/>
    </location>
</feature>
<reference evidence="2 3" key="1">
    <citation type="journal article" date="2023" name="IScience">
        <title>Expanded male sex-determining region conserved during the evolution of homothallism in the green alga Volvox.</title>
        <authorList>
            <person name="Yamamoto K."/>
            <person name="Matsuzaki R."/>
            <person name="Mahakham W."/>
            <person name="Heman W."/>
            <person name="Sekimoto H."/>
            <person name="Kawachi M."/>
            <person name="Minakuchi Y."/>
            <person name="Toyoda A."/>
            <person name="Nozaki H."/>
        </authorList>
    </citation>
    <scope>NUCLEOTIDE SEQUENCE [LARGE SCALE GENOMIC DNA]</scope>
    <source>
        <strain evidence="2 3">NIES-4468</strain>
    </source>
</reference>
<feature type="transmembrane region" description="Helical" evidence="1">
    <location>
        <begin position="156"/>
        <end position="172"/>
    </location>
</feature>
<dbReference type="InterPro" id="IPR038760">
    <property type="entry name" value="PsbY_plant"/>
</dbReference>
<feature type="transmembrane region" description="Helical" evidence="1">
    <location>
        <begin position="77"/>
        <end position="96"/>
    </location>
</feature>
<feature type="transmembrane region" description="Helical" evidence="1">
    <location>
        <begin position="192"/>
        <end position="210"/>
    </location>
</feature>
<name>A0ABQ5RQD0_9CHLO</name>
<keyword evidence="3" id="KW-1185">Reference proteome</keyword>
<proteinExistence type="predicted"/>
<evidence type="ECO:0000313" key="2">
    <source>
        <dbReference type="EMBL" id="GLI59735.1"/>
    </source>
</evidence>
<keyword evidence="1" id="KW-0812">Transmembrane</keyword>
<keyword evidence="1" id="KW-1133">Transmembrane helix</keyword>
<feature type="transmembrane region" description="Helical" evidence="1">
    <location>
        <begin position="266"/>
        <end position="285"/>
    </location>
</feature>
<sequence length="450" mass="46136">MTECVSVCTPPSRCHLRLLDSCISRGKGTATMATLRMSVPLAVTMRANVRSAKPVLPMRKSVRALAVRAQANQEQAAAFKFGTVAAMTTVASSWMVAGHANAATELATLAASDNRLGIIATLFVPALGWVAFNILGSLQAQLDQMGAKNEPKRKRAVPAAIGLGAAASLLAAQSAEASTELATLAASDNRLGIIATLFVPALGWVAFNILGSLQAQLDQMGAKNEPKRKRAVPAAIGLGAAASLLAAQSAEASTELATLAASDNRIGIIATLFVPALGWVAFNILGSLQAQLDQMGAKNEPKRKRAVPAAIGLGAAASLLAAQSAEASTELATLAASDNRLGIIATLFVPALGWVAFNILGSLQAQLDQMGAKNEPKRKRAVPAAIGLGAAASLLAAQSAEASTELATLAASDNRLGIIATLFVPALGWVAFNILGSLQAQLDQMGAKNK</sequence>
<feature type="transmembrane region" description="Helical" evidence="1">
    <location>
        <begin position="381"/>
        <end position="398"/>
    </location>
</feature>
<feature type="transmembrane region" description="Helical" evidence="1">
    <location>
        <begin position="418"/>
        <end position="438"/>
    </location>
</feature>
<feature type="transmembrane region" description="Helical" evidence="1">
    <location>
        <begin position="116"/>
        <end position="135"/>
    </location>
</feature>
<comment type="caution">
    <text evidence="2">The sequence shown here is derived from an EMBL/GenBank/DDBJ whole genome shotgun (WGS) entry which is preliminary data.</text>
</comment>
<dbReference type="EMBL" id="BSDZ01000004">
    <property type="protein sequence ID" value="GLI59735.1"/>
    <property type="molecule type" value="Genomic_DNA"/>
</dbReference>
<gene>
    <name evidence="2" type="ORF">VaNZ11_001682</name>
</gene>
<dbReference type="Proteomes" id="UP001165090">
    <property type="component" value="Unassembled WGS sequence"/>
</dbReference>
<protein>
    <submittedName>
        <fullName evidence="2">Uncharacterized protein</fullName>
    </submittedName>
</protein>
<keyword evidence="1" id="KW-0472">Membrane</keyword>
<dbReference type="PANTHER" id="PTHR34790">
    <property type="entry name" value="PHOTOSYSTEM II CORE COMPLEX PROTEINS PSBY, CHLOROPLASTIC"/>
    <property type="match status" value="1"/>
</dbReference>
<accession>A0ABQ5RQD0</accession>
<organism evidence="2 3">
    <name type="scientific">Volvox africanus</name>
    <dbReference type="NCBI Taxonomy" id="51714"/>
    <lineage>
        <taxon>Eukaryota</taxon>
        <taxon>Viridiplantae</taxon>
        <taxon>Chlorophyta</taxon>
        <taxon>core chlorophytes</taxon>
        <taxon>Chlorophyceae</taxon>
        <taxon>CS clade</taxon>
        <taxon>Chlamydomonadales</taxon>
        <taxon>Volvocaceae</taxon>
        <taxon>Volvox</taxon>
    </lineage>
</organism>
<dbReference type="PANTHER" id="PTHR34790:SF1">
    <property type="entry name" value="PHOTOSYSTEM II CORE COMPLEX PROTEINS PSBY, CHLOROPLASTIC"/>
    <property type="match status" value="1"/>
</dbReference>
<feature type="transmembrane region" description="Helical" evidence="1">
    <location>
        <begin position="231"/>
        <end position="250"/>
    </location>
</feature>
<evidence type="ECO:0000256" key="1">
    <source>
        <dbReference type="SAM" id="Phobius"/>
    </source>
</evidence>